<sequence>MKSVTKLLQYLVKSGPQELNPHIAHKPTSEIKNLSPNSHKRKELINLLLCNVYSPTFSQHPIIPTFENLGRPIHNTMGRYTLCLTTEEYRMNTYAKFFDALFFANKLRDFCGLLRKDTGVEGGTFGEFAQWKEKPQVVIYTDLGKKTSLTNEKDKKIFLERLLIGMCWGFLHIYECKETCCSELQEGDAELERLLEKLSKVSGQDLGISLELKWKDEKFVKIGTFPFSPASYGATRFY</sequence>
<evidence type="ECO:0000313" key="1">
    <source>
        <dbReference type="EMBL" id="CCD42586.1"/>
    </source>
</evidence>
<dbReference type="InParanoid" id="G2XNY0"/>
<protein>
    <submittedName>
        <fullName evidence="1">Uncharacterized protein</fullName>
    </submittedName>
</protein>
<gene>
    <name evidence="1" type="ORF">BofuT4_P076690.1</name>
</gene>
<evidence type="ECO:0000313" key="2">
    <source>
        <dbReference type="Proteomes" id="UP000008177"/>
    </source>
</evidence>
<dbReference type="AlphaFoldDB" id="G2XNY0"/>
<dbReference type="EMBL" id="FQ790246">
    <property type="protein sequence ID" value="CCD42586.1"/>
    <property type="molecule type" value="Genomic_DNA"/>
</dbReference>
<dbReference type="Proteomes" id="UP000008177">
    <property type="component" value="Unplaced contigs"/>
</dbReference>
<accession>G2XNY0</accession>
<reference evidence="2" key="1">
    <citation type="journal article" date="2011" name="PLoS Genet.">
        <title>Genomic analysis of the necrotrophic fungal pathogens Sclerotinia sclerotiorum and Botrytis cinerea.</title>
        <authorList>
            <person name="Amselem J."/>
            <person name="Cuomo C.A."/>
            <person name="van Kan J.A."/>
            <person name="Viaud M."/>
            <person name="Benito E.P."/>
            <person name="Couloux A."/>
            <person name="Coutinho P.M."/>
            <person name="de Vries R.P."/>
            <person name="Dyer P.S."/>
            <person name="Fillinger S."/>
            <person name="Fournier E."/>
            <person name="Gout L."/>
            <person name="Hahn M."/>
            <person name="Kohn L."/>
            <person name="Lapalu N."/>
            <person name="Plummer K.M."/>
            <person name="Pradier J.M."/>
            <person name="Quevillon E."/>
            <person name="Sharon A."/>
            <person name="Simon A."/>
            <person name="ten Have A."/>
            <person name="Tudzynski B."/>
            <person name="Tudzynski P."/>
            <person name="Wincker P."/>
            <person name="Andrew M."/>
            <person name="Anthouard V."/>
            <person name="Beever R.E."/>
            <person name="Beffa R."/>
            <person name="Benoit I."/>
            <person name="Bouzid O."/>
            <person name="Brault B."/>
            <person name="Chen Z."/>
            <person name="Choquer M."/>
            <person name="Collemare J."/>
            <person name="Cotton P."/>
            <person name="Danchin E.G."/>
            <person name="Da Silva C."/>
            <person name="Gautier A."/>
            <person name="Giraud C."/>
            <person name="Giraud T."/>
            <person name="Gonzalez C."/>
            <person name="Grossetete S."/>
            <person name="Guldener U."/>
            <person name="Henrissat B."/>
            <person name="Howlett B.J."/>
            <person name="Kodira C."/>
            <person name="Kretschmer M."/>
            <person name="Lappartient A."/>
            <person name="Leroch M."/>
            <person name="Levis C."/>
            <person name="Mauceli E."/>
            <person name="Neuveglise C."/>
            <person name="Oeser B."/>
            <person name="Pearson M."/>
            <person name="Poulain J."/>
            <person name="Poussereau N."/>
            <person name="Quesneville H."/>
            <person name="Rascle C."/>
            <person name="Schumacher J."/>
            <person name="Segurens B."/>
            <person name="Sexton A."/>
            <person name="Silva E."/>
            <person name="Sirven C."/>
            <person name="Soanes D.M."/>
            <person name="Talbot N.J."/>
            <person name="Templeton M."/>
            <person name="Yandava C."/>
            <person name="Yarden O."/>
            <person name="Zeng Q."/>
            <person name="Rollins J.A."/>
            <person name="Lebrun M.H."/>
            <person name="Dickman M."/>
        </authorList>
    </citation>
    <scope>NUCLEOTIDE SEQUENCE [LARGE SCALE GENOMIC DNA]</scope>
    <source>
        <strain evidence="2">T4</strain>
    </source>
</reference>
<dbReference type="HOGENOM" id="CLU_1165673_0_0_1"/>
<proteinExistence type="predicted"/>
<name>G2XNY0_BOTF4</name>
<organism evidence="1 2">
    <name type="scientific">Botryotinia fuckeliana (strain T4)</name>
    <name type="common">Noble rot fungus</name>
    <name type="synonym">Botrytis cinerea</name>
    <dbReference type="NCBI Taxonomy" id="999810"/>
    <lineage>
        <taxon>Eukaryota</taxon>
        <taxon>Fungi</taxon>
        <taxon>Dikarya</taxon>
        <taxon>Ascomycota</taxon>
        <taxon>Pezizomycotina</taxon>
        <taxon>Leotiomycetes</taxon>
        <taxon>Helotiales</taxon>
        <taxon>Sclerotiniaceae</taxon>
        <taxon>Botrytis</taxon>
    </lineage>
</organism>
<dbReference type="OrthoDB" id="3486361at2759"/>